<evidence type="ECO:0000256" key="2">
    <source>
        <dbReference type="ARBA" id="ARBA00023015"/>
    </source>
</evidence>
<keyword evidence="3" id="KW-0731">Sigma factor</keyword>
<dbReference type="InterPro" id="IPR014284">
    <property type="entry name" value="RNA_pol_sigma-70_dom"/>
</dbReference>
<comment type="similarity">
    <text evidence="1">Belongs to the sigma-70 factor family. ECF subfamily.</text>
</comment>
<dbReference type="PANTHER" id="PTHR43133">
    <property type="entry name" value="RNA POLYMERASE ECF-TYPE SIGMA FACTO"/>
    <property type="match status" value="1"/>
</dbReference>
<dbReference type="SUPFAM" id="SSF88946">
    <property type="entry name" value="Sigma2 domain of RNA polymerase sigma factors"/>
    <property type="match status" value="1"/>
</dbReference>
<protein>
    <submittedName>
        <fullName evidence="7">RNA polymerase subunit sigma-70</fullName>
    </submittedName>
</protein>
<evidence type="ECO:0000256" key="4">
    <source>
        <dbReference type="ARBA" id="ARBA00023163"/>
    </source>
</evidence>
<dbReference type="NCBIfam" id="TIGR02937">
    <property type="entry name" value="sigma70-ECF"/>
    <property type="match status" value="1"/>
</dbReference>
<dbReference type="Pfam" id="PF04542">
    <property type="entry name" value="Sigma70_r2"/>
    <property type="match status" value="1"/>
</dbReference>
<dbReference type="CDD" id="cd06171">
    <property type="entry name" value="Sigma70_r4"/>
    <property type="match status" value="1"/>
</dbReference>
<dbReference type="InterPro" id="IPR013249">
    <property type="entry name" value="RNA_pol_sigma70_r4_t2"/>
</dbReference>
<evidence type="ECO:0000256" key="3">
    <source>
        <dbReference type="ARBA" id="ARBA00023082"/>
    </source>
</evidence>
<dbReference type="AlphaFoldDB" id="A0A432Y5K7"/>
<dbReference type="InterPro" id="IPR039425">
    <property type="entry name" value="RNA_pol_sigma-70-like"/>
</dbReference>
<gene>
    <name evidence="7" type="ORF">CWI70_05610</name>
</gene>
<evidence type="ECO:0000313" key="7">
    <source>
        <dbReference type="EMBL" id="RUO56227.1"/>
    </source>
</evidence>
<evidence type="ECO:0000259" key="6">
    <source>
        <dbReference type="Pfam" id="PF08281"/>
    </source>
</evidence>
<proteinExistence type="inferred from homology"/>
<dbReference type="InterPro" id="IPR036388">
    <property type="entry name" value="WH-like_DNA-bd_sf"/>
</dbReference>
<organism evidence="7 8">
    <name type="scientific">Pseudidiomarina homiensis</name>
    <dbReference type="NCBI Taxonomy" id="364198"/>
    <lineage>
        <taxon>Bacteria</taxon>
        <taxon>Pseudomonadati</taxon>
        <taxon>Pseudomonadota</taxon>
        <taxon>Gammaproteobacteria</taxon>
        <taxon>Alteromonadales</taxon>
        <taxon>Idiomarinaceae</taxon>
        <taxon>Pseudidiomarina</taxon>
    </lineage>
</organism>
<dbReference type="GO" id="GO:0016987">
    <property type="term" value="F:sigma factor activity"/>
    <property type="evidence" value="ECO:0007669"/>
    <property type="project" value="UniProtKB-KW"/>
</dbReference>
<dbReference type="EMBL" id="PIPX01000001">
    <property type="protein sequence ID" value="RUO56227.1"/>
    <property type="molecule type" value="Genomic_DNA"/>
</dbReference>
<evidence type="ECO:0000259" key="5">
    <source>
        <dbReference type="Pfam" id="PF04542"/>
    </source>
</evidence>
<dbReference type="GO" id="GO:0006352">
    <property type="term" value="P:DNA-templated transcription initiation"/>
    <property type="evidence" value="ECO:0007669"/>
    <property type="project" value="InterPro"/>
</dbReference>
<dbReference type="PANTHER" id="PTHR43133:SF62">
    <property type="entry name" value="RNA POLYMERASE SIGMA FACTOR SIGZ"/>
    <property type="match status" value="1"/>
</dbReference>
<dbReference type="InterPro" id="IPR007627">
    <property type="entry name" value="RNA_pol_sigma70_r2"/>
</dbReference>
<reference evidence="8" key="1">
    <citation type="journal article" date="2018" name="Front. Microbiol.">
        <title>Genome-Based Analysis Reveals the Taxonomy and Diversity of the Family Idiomarinaceae.</title>
        <authorList>
            <person name="Liu Y."/>
            <person name="Lai Q."/>
            <person name="Shao Z."/>
        </authorList>
    </citation>
    <scope>NUCLEOTIDE SEQUENCE [LARGE SCALE GENOMIC DNA]</scope>
    <source>
        <strain evidence="8">PO-M2</strain>
    </source>
</reference>
<evidence type="ECO:0000313" key="8">
    <source>
        <dbReference type="Proteomes" id="UP000287649"/>
    </source>
</evidence>
<dbReference type="InterPro" id="IPR013325">
    <property type="entry name" value="RNA_pol_sigma_r2"/>
</dbReference>
<dbReference type="Proteomes" id="UP000287649">
    <property type="component" value="Unassembled WGS sequence"/>
</dbReference>
<dbReference type="Pfam" id="PF08281">
    <property type="entry name" value="Sigma70_r4_2"/>
    <property type="match status" value="1"/>
</dbReference>
<feature type="domain" description="RNA polymerase sigma-70 region 2" evidence="5">
    <location>
        <begin position="29"/>
        <end position="96"/>
    </location>
</feature>
<comment type="caution">
    <text evidence="7">The sequence shown here is derived from an EMBL/GenBank/DDBJ whole genome shotgun (WGS) entry which is preliminary data.</text>
</comment>
<dbReference type="SUPFAM" id="SSF88659">
    <property type="entry name" value="Sigma3 and sigma4 domains of RNA polymerase sigma factors"/>
    <property type="match status" value="1"/>
</dbReference>
<dbReference type="InterPro" id="IPR013324">
    <property type="entry name" value="RNA_pol_sigma_r3/r4-like"/>
</dbReference>
<dbReference type="OrthoDB" id="9784272at2"/>
<sequence>MATIRTTPEELARALQRVALGDRQAFKTLYGATADKLYSVSLHILRRADWAEEALQDTFIKVWHGAGDYSSNRGSVMSWLISMIRYRSIDMLRNKNNQSVNVDDLPELQTDTQLDQAVANSEYAQQLENCLQELQPDSRQSIQLAFLYGLSHKEVSDHLSTALGTVKSWIRRGLDSLKRCLSK</sequence>
<accession>A0A432Y5K7</accession>
<evidence type="ECO:0000256" key="1">
    <source>
        <dbReference type="ARBA" id="ARBA00010641"/>
    </source>
</evidence>
<dbReference type="RefSeq" id="WP_126771302.1">
    <property type="nucleotide sequence ID" value="NZ_JANQBU010000001.1"/>
</dbReference>
<keyword evidence="4" id="KW-0804">Transcription</keyword>
<keyword evidence="2" id="KW-0805">Transcription regulation</keyword>
<dbReference type="Gene3D" id="1.10.1740.10">
    <property type="match status" value="1"/>
</dbReference>
<keyword evidence="8" id="KW-1185">Reference proteome</keyword>
<dbReference type="GO" id="GO:0003677">
    <property type="term" value="F:DNA binding"/>
    <property type="evidence" value="ECO:0007669"/>
    <property type="project" value="InterPro"/>
</dbReference>
<dbReference type="Gene3D" id="1.10.10.10">
    <property type="entry name" value="Winged helix-like DNA-binding domain superfamily/Winged helix DNA-binding domain"/>
    <property type="match status" value="1"/>
</dbReference>
<name>A0A432Y5K7_9GAMM</name>
<feature type="domain" description="RNA polymerase sigma factor 70 region 4 type 2" evidence="6">
    <location>
        <begin position="125"/>
        <end position="175"/>
    </location>
</feature>